<protein>
    <recommendedName>
        <fullName evidence="4">HXXEE domain-containing protein</fullName>
    </recommendedName>
</protein>
<keyword evidence="3" id="KW-1185">Reference proteome</keyword>
<evidence type="ECO:0000313" key="3">
    <source>
        <dbReference type="Proteomes" id="UP000186785"/>
    </source>
</evidence>
<dbReference type="AlphaFoldDB" id="A0A1Q5PQ40"/>
<dbReference type="Proteomes" id="UP000186785">
    <property type="component" value="Unassembled WGS sequence"/>
</dbReference>
<proteinExistence type="predicted"/>
<dbReference type="Pfam" id="PF13787">
    <property type="entry name" value="HXXEE"/>
    <property type="match status" value="1"/>
</dbReference>
<comment type="caution">
    <text evidence="2">The sequence shown here is derived from an EMBL/GenBank/DDBJ whole genome shotgun (WGS) entry which is preliminary data.</text>
</comment>
<evidence type="ECO:0000256" key="1">
    <source>
        <dbReference type="SAM" id="Phobius"/>
    </source>
</evidence>
<feature type="transmembrane region" description="Helical" evidence="1">
    <location>
        <begin position="131"/>
        <end position="154"/>
    </location>
</feature>
<feature type="transmembrane region" description="Helical" evidence="1">
    <location>
        <begin position="77"/>
        <end position="97"/>
    </location>
</feature>
<feature type="transmembrane region" description="Helical" evidence="1">
    <location>
        <begin position="6"/>
        <end position="32"/>
    </location>
</feature>
<keyword evidence="1" id="KW-0812">Transmembrane</keyword>
<keyword evidence="1" id="KW-0472">Membrane</keyword>
<dbReference type="EMBL" id="MQSV01000001">
    <property type="protein sequence ID" value="OKL49657.1"/>
    <property type="molecule type" value="Genomic_DNA"/>
</dbReference>
<organism evidence="2 3">
    <name type="scientific">Boudabousia liubingyangii</name>
    <dbReference type="NCBI Taxonomy" id="1921764"/>
    <lineage>
        <taxon>Bacteria</taxon>
        <taxon>Bacillati</taxon>
        <taxon>Actinomycetota</taxon>
        <taxon>Actinomycetes</taxon>
        <taxon>Actinomycetales</taxon>
        <taxon>Actinomycetaceae</taxon>
        <taxon>Boudabousia</taxon>
    </lineage>
</organism>
<feature type="transmembrane region" description="Helical" evidence="1">
    <location>
        <begin position="104"/>
        <end position="125"/>
    </location>
</feature>
<gene>
    <name evidence="2" type="ORF">BSR29_01495</name>
</gene>
<reference evidence="2 3" key="1">
    <citation type="submission" date="2016-11" db="EMBL/GenBank/DDBJ databases">
        <title>Actinomyces gypaetusis sp. nov. isolated from the vulture Gypaetus barbatus in Qinghai Tibet Plateau China.</title>
        <authorList>
            <person name="Meng X."/>
        </authorList>
    </citation>
    <scope>NUCLEOTIDE SEQUENCE [LARGE SCALE GENOMIC DNA]</scope>
    <source>
        <strain evidence="2 3">VUL4_2</strain>
    </source>
</reference>
<name>A0A1Q5PQ40_9ACTO</name>
<dbReference type="InterPro" id="IPR025671">
    <property type="entry name" value="HXXEE"/>
</dbReference>
<evidence type="ECO:0000313" key="2">
    <source>
        <dbReference type="EMBL" id="OKL49657.1"/>
    </source>
</evidence>
<evidence type="ECO:0008006" key="4">
    <source>
        <dbReference type="Google" id="ProtNLM"/>
    </source>
</evidence>
<feature type="transmembrane region" description="Helical" evidence="1">
    <location>
        <begin position="53"/>
        <end position="71"/>
    </location>
</feature>
<keyword evidence="1" id="KW-1133">Transmembrane helix</keyword>
<dbReference type="RefSeq" id="WP_073708549.1">
    <property type="nucleotide sequence ID" value="NZ_MQSV01000001.1"/>
</dbReference>
<accession>A0A1Q5PQ40</accession>
<sequence>MESVSFWLALFGFLLMFGIHEFEEATRVLPWLERNRDRLPAPFRHLRLSAKQFWFIAAEEALLIILVALLLDPVWLAGAVIAYAVHLLVHVVQILVTARWGFTIPVWTAVIELPVMLNLLFLLPTRQGDTTLLFTSLVMTGVMVVNLLVMHFLVRVSAQAKN</sequence>